<protein>
    <recommendedName>
        <fullName evidence="4">Helix-turn-helix domain-containing protein</fullName>
    </recommendedName>
</protein>
<dbReference type="EMBL" id="JBBKZT010000015">
    <property type="protein sequence ID" value="MEJ8850476.1"/>
    <property type="molecule type" value="Genomic_DNA"/>
</dbReference>
<dbReference type="Proteomes" id="UP001385892">
    <property type="component" value="Unassembled WGS sequence"/>
</dbReference>
<feature type="region of interest" description="Disordered" evidence="1">
    <location>
        <begin position="179"/>
        <end position="202"/>
    </location>
</feature>
<evidence type="ECO:0008006" key="4">
    <source>
        <dbReference type="Google" id="ProtNLM"/>
    </source>
</evidence>
<name>A0ABU8WSF1_9BURK</name>
<evidence type="ECO:0000313" key="2">
    <source>
        <dbReference type="EMBL" id="MEJ8850476.1"/>
    </source>
</evidence>
<gene>
    <name evidence="2" type="ORF">WKW82_27820</name>
</gene>
<accession>A0ABU8WSF1</accession>
<evidence type="ECO:0000313" key="3">
    <source>
        <dbReference type="Proteomes" id="UP001385892"/>
    </source>
</evidence>
<feature type="compositionally biased region" description="Basic residues" evidence="1">
    <location>
        <begin position="192"/>
        <end position="202"/>
    </location>
</feature>
<proteinExistence type="predicted"/>
<evidence type="ECO:0000256" key="1">
    <source>
        <dbReference type="SAM" id="MobiDB-lite"/>
    </source>
</evidence>
<sequence>MKKPPDPRGGHSRLYWEIQDSAAWAALAYSSQSLYLALRRKLLSTNNGNIEATTSTLPRFKSPSTLANGLRELQAVGLIQKTRQGGIAMGRRHCNLFRFTDEQVFEQSKLQIPRMPPTNEWQEFKTKADAKRAIATADAAVLGIRKGASKNKAGIRNSYRTDTDFVVLNGLSDTNSVVVSPPLQRNPYTAARQKKPGKPHEH</sequence>
<keyword evidence="3" id="KW-1185">Reference proteome</keyword>
<comment type="caution">
    <text evidence="2">The sequence shown here is derived from an EMBL/GenBank/DDBJ whole genome shotgun (WGS) entry which is preliminary data.</text>
</comment>
<dbReference type="RefSeq" id="WP_340345828.1">
    <property type="nucleotide sequence ID" value="NZ_JBBKZT010000015.1"/>
</dbReference>
<organism evidence="2 3">
    <name type="scientific">Variovorax rhizosphaerae</name>
    <dbReference type="NCBI Taxonomy" id="1836200"/>
    <lineage>
        <taxon>Bacteria</taxon>
        <taxon>Pseudomonadati</taxon>
        <taxon>Pseudomonadota</taxon>
        <taxon>Betaproteobacteria</taxon>
        <taxon>Burkholderiales</taxon>
        <taxon>Comamonadaceae</taxon>
        <taxon>Variovorax</taxon>
    </lineage>
</organism>
<reference evidence="2 3" key="1">
    <citation type="submission" date="2024-03" db="EMBL/GenBank/DDBJ databases">
        <title>Novel species of the genus Variovorax.</title>
        <authorList>
            <person name="Liu Q."/>
            <person name="Xin Y.-H."/>
        </authorList>
    </citation>
    <scope>NUCLEOTIDE SEQUENCE [LARGE SCALE GENOMIC DNA]</scope>
    <source>
        <strain evidence="2 3">KACC 18900</strain>
    </source>
</reference>